<evidence type="ECO:0000259" key="16">
    <source>
        <dbReference type="SMART" id="SM00936"/>
    </source>
</evidence>
<comment type="catalytic activity">
    <reaction evidence="12">
        <text>Preferential cleavage: (Ac)2-L-Lys-D-Ala-|-D-Ala. Also transpeptidation of peptidyl-alanyl moieties that are N-acyl substituents of D-alanine.</text>
        <dbReference type="EC" id="3.4.16.4"/>
    </reaction>
</comment>
<accession>A0A1H6SRL0</accession>
<dbReference type="PANTHER" id="PTHR21581">
    <property type="entry name" value="D-ALANYL-D-ALANINE CARBOXYPEPTIDASE"/>
    <property type="match status" value="1"/>
</dbReference>
<dbReference type="PANTHER" id="PTHR21581:SF6">
    <property type="entry name" value="TRAFFICKING PROTEIN PARTICLE COMPLEX SUBUNIT 12"/>
    <property type="match status" value="1"/>
</dbReference>
<dbReference type="InterPro" id="IPR012338">
    <property type="entry name" value="Beta-lactam/transpept-like"/>
</dbReference>
<evidence type="ECO:0000256" key="14">
    <source>
        <dbReference type="PIRSR" id="PIRSR618044-2"/>
    </source>
</evidence>
<evidence type="ECO:0000256" key="1">
    <source>
        <dbReference type="ARBA" id="ARBA00003217"/>
    </source>
</evidence>
<dbReference type="GO" id="GO:0071555">
    <property type="term" value="P:cell wall organization"/>
    <property type="evidence" value="ECO:0007669"/>
    <property type="project" value="UniProtKB-KW"/>
</dbReference>
<evidence type="ECO:0000256" key="6">
    <source>
        <dbReference type="ARBA" id="ARBA00022670"/>
    </source>
</evidence>
<dbReference type="STRING" id="64971.SAMN05421831_107100"/>
<evidence type="ECO:0000256" key="7">
    <source>
        <dbReference type="ARBA" id="ARBA00022729"/>
    </source>
</evidence>
<dbReference type="SUPFAM" id="SSF56601">
    <property type="entry name" value="beta-lactamase/transpeptidase-like"/>
    <property type="match status" value="1"/>
</dbReference>
<evidence type="ECO:0000256" key="11">
    <source>
        <dbReference type="ARBA" id="ARBA00023316"/>
    </source>
</evidence>
<comment type="function">
    <text evidence="1">Removes C-terminal D-alanyl residues from sugar-peptide cell wall precursors.</text>
</comment>
<dbReference type="InterPro" id="IPR001967">
    <property type="entry name" value="Peptidase_S11_N"/>
</dbReference>
<gene>
    <name evidence="17" type="ORF">SAMN05421831_107100</name>
</gene>
<dbReference type="Gene3D" id="2.60.410.10">
    <property type="entry name" value="D-Ala-D-Ala carboxypeptidase, C-terminal domain"/>
    <property type="match status" value="1"/>
</dbReference>
<reference evidence="18" key="1">
    <citation type="submission" date="2016-10" db="EMBL/GenBank/DDBJ databases">
        <authorList>
            <person name="Varghese N."/>
            <person name="Submissions S."/>
        </authorList>
    </citation>
    <scope>NUCLEOTIDE SEQUENCE [LARGE SCALE GENOMIC DNA]</scope>
    <source>
        <strain evidence="18">DSM 7165</strain>
    </source>
</reference>
<dbReference type="GO" id="GO:0009252">
    <property type="term" value="P:peptidoglycan biosynthetic process"/>
    <property type="evidence" value="ECO:0007669"/>
    <property type="project" value="UniProtKB-UniPathway"/>
</dbReference>
<dbReference type="Proteomes" id="UP000242999">
    <property type="component" value="Unassembled WGS sequence"/>
</dbReference>
<dbReference type="GO" id="GO:0006508">
    <property type="term" value="P:proteolysis"/>
    <property type="evidence" value="ECO:0007669"/>
    <property type="project" value="UniProtKB-KW"/>
</dbReference>
<keyword evidence="5 17" id="KW-0121">Carboxypeptidase</keyword>
<evidence type="ECO:0000256" key="9">
    <source>
        <dbReference type="ARBA" id="ARBA00022960"/>
    </source>
</evidence>
<keyword evidence="9" id="KW-0133">Cell shape</keyword>
<evidence type="ECO:0000313" key="17">
    <source>
        <dbReference type="EMBL" id="SEI68434.1"/>
    </source>
</evidence>
<evidence type="ECO:0000256" key="12">
    <source>
        <dbReference type="ARBA" id="ARBA00034000"/>
    </source>
</evidence>
<keyword evidence="7" id="KW-0732">Signal</keyword>
<comment type="similarity">
    <text evidence="3 15">Belongs to the peptidase S11 family.</text>
</comment>
<dbReference type="AlphaFoldDB" id="A0A1H6SRL0"/>
<feature type="binding site" evidence="14">
    <location>
        <position position="251"/>
    </location>
    <ligand>
        <name>substrate</name>
    </ligand>
</feature>
<keyword evidence="8" id="KW-0378">Hydrolase</keyword>
<protein>
    <recommendedName>
        <fullName evidence="4">serine-type D-Ala-D-Ala carboxypeptidase</fullName>
        <ecNumber evidence="4">3.4.16.4</ecNumber>
    </recommendedName>
</protein>
<feature type="active site" description="Acyl-ester intermediate" evidence="13">
    <location>
        <position position="89"/>
    </location>
</feature>
<evidence type="ECO:0000256" key="3">
    <source>
        <dbReference type="ARBA" id="ARBA00007164"/>
    </source>
</evidence>
<evidence type="ECO:0000256" key="5">
    <source>
        <dbReference type="ARBA" id="ARBA00022645"/>
    </source>
</evidence>
<dbReference type="EC" id="3.4.16.4" evidence="4"/>
<dbReference type="Pfam" id="PF07943">
    <property type="entry name" value="PBP5_C"/>
    <property type="match status" value="1"/>
</dbReference>
<sequence length="412" mass="45941">MLNYYFLITNLKKIRRMGYLASISKPHFKPMWAWIATLICGISSAQAAPDEVLIPAPPSLSASSYLLVDPHSGKVIVEYQADQRLPPASLTKMMTSYLVEHELARGNLKLTDKVRISEKAWRAPGSRMFVREGTFVELNDLLKGIIIQSGNDASIAVAEHLAGSESSFADLMNQHANLLGMNDTHFVNSTGLPAENHYSSARDLSILAQHIILDYPEHYKVYSEKYFTYNDIRQANRNKLLWRDSSVDGLKTGHTEEAGFGLVASAKKGDMRLISVVMGTKSEEARAQESQKLLTYGFRYFDTRQLYQKYEVLNENRVWGGATEQVKLGLGEHLYVTIPRGQEENLSASLSISEVIKAPIQPGDELGKVIISLNDEVITEKPLIALNAVEEGGFVKKVWDNLVLFFLGIVSS</sequence>
<keyword evidence="10" id="KW-0573">Peptidoglycan synthesis</keyword>
<dbReference type="Gene3D" id="3.40.710.10">
    <property type="entry name" value="DD-peptidase/beta-lactamase superfamily"/>
    <property type="match status" value="1"/>
</dbReference>
<dbReference type="InterPro" id="IPR015956">
    <property type="entry name" value="Peniciliin-bd_prot_C_sf"/>
</dbReference>
<dbReference type="SUPFAM" id="SSF69189">
    <property type="entry name" value="Penicillin-binding protein associated domain"/>
    <property type="match status" value="1"/>
</dbReference>
<evidence type="ECO:0000313" key="18">
    <source>
        <dbReference type="Proteomes" id="UP000242999"/>
    </source>
</evidence>
<dbReference type="InterPro" id="IPR012907">
    <property type="entry name" value="Peptidase_S11_C"/>
</dbReference>
<keyword evidence="11" id="KW-0961">Cell wall biogenesis/degradation</keyword>
<dbReference type="GO" id="GO:0008360">
    <property type="term" value="P:regulation of cell shape"/>
    <property type="evidence" value="ECO:0007669"/>
    <property type="project" value="UniProtKB-KW"/>
</dbReference>
<evidence type="ECO:0000256" key="13">
    <source>
        <dbReference type="PIRSR" id="PIRSR618044-1"/>
    </source>
</evidence>
<evidence type="ECO:0000256" key="10">
    <source>
        <dbReference type="ARBA" id="ARBA00022984"/>
    </source>
</evidence>
<evidence type="ECO:0000256" key="8">
    <source>
        <dbReference type="ARBA" id="ARBA00022801"/>
    </source>
</evidence>
<dbReference type="SMART" id="SM00936">
    <property type="entry name" value="PBP5_C"/>
    <property type="match status" value="1"/>
</dbReference>
<keyword evidence="18" id="KW-1185">Reference proteome</keyword>
<organism evidence="17 18">
    <name type="scientific">Allopseudospirillum japonicum</name>
    <dbReference type="NCBI Taxonomy" id="64971"/>
    <lineage>
        <taxon>Bacteria</taxon>
        <taxon>Pseudomonadati</taxon>
        <taxon>Pseudomonadota</taxon>
        <taxon>Gammaproteobacteria</taxon>
        <taxon>Oceanospirillales</taxon>
        <taxon>Oceanospirillaceae</taxon>
        <taxon>Allopseudospirillum</taxon>
    </lineage>
</organism>
<dbReference type="UniPathway" id="UPA00219"/>
<name>A0A1H6SRL0_9GAMM</name>
<dbReference type="PRINTS" id="PR00725">
    <property type="entry name" value="DADACBPTASE1"/>
</dbReference>
<dbReference type="Pfam" id="PF00768">
    <property type="entry name" value="Peptidase_S11"/>
    <property type="match status" value="1"/>
</dbReference>
<evidence type="ECO:0000256" key="15">
    <source>
        <dbReference type="RuleBase" id="RU004016"/>
    </source>
</evidence>
<feature type="domain" description="Peptidase S11 D-Ala-D-Ala carboxypeptidase A C-terminal" evidence="16">
    <location>
        <begin position="301"/>
        <end position="391"/>
    </location>
</feature>
<proteinExistence type="inferred from homology"/>
<evidence type="ECO:0000256" key="2">
    <source>
        <dbReference type="ARBA" id="ARBA00004752"/>
    </source>
</evidence>
<evidence type="ECO:0000256" key="4">
    <source>
        <dbReference type="ARBA" id="ARBA00012448"/>
    </source>
</evidence>
<dbReference type="InterPro" id="IPR037167">
    <property type="entry name" value="Peptidase_S11_C_sf"/>
</dbReference>
<feature type="active site" evidence="13">
    <location>
        <position position="149"/>
    </location>
</feature>
<keyword evidence="6" id="KW-0645">Protease</keyword>
<comment type="pathway">
    <text evidence="2">Cell wall biogenesis; peptidoglycan biosynthesis.</text>
</comment>
<dbReference type="InterPro" id="IPR018044">
    <property type="entry name" value="Peptidase_S11"/>
</dbReference>
<feature type="active site" description="Proton acceptor" evidence="13">
    <location>
        <position position="92"/>
    </location>
</feature>
<dbReference type="EMBL" id="FNYH01000007">
    <property type="protein sequence ID" value="SEI68434.1"/>
    <property type="molecule type" value="Genomic_DNA"/>
</dbReference>
<dbReference type="GO" id="GO:0009002">
    <property type="term" value="F:serine-type D-Ala-D-Ala carboxypeptidase activity"/>
    <property type="evidence" value="ECO:0007669"/>
    <property type="project" value="UniProtKB-EC"/>
</dbReference>